<dbReference type="Pfam" id="PF00619">
    <property type="entry name" value="CARD"/>
    <property type="match status" value="1"/>
</dbReference>
<accession>A0AAV6ZNP3</accession>
<comment type="caution">
    <text evidence="7">The sequence shown here is derived from an EMBL/GenBank/DDBJ whole genome shotgun (WGS) entry which is preliminary data.</text>
</comment>
<dbReference type="PROSITE" id="PS50209">
    <property type="entry name" value="CARD"/>
    <property type="match status" value="1"/>
</dbReference>
<proteinExistence type="predicted"/>
<keyword evidence="5" id="KW-0395">Inflammatory response</keyword>
<dbReference type="InterPro" id="IPR051249">
    <property type="entry name" value="NLRP_Inflammasome"/>
</dbReference>
<dbReference type="Gene3D" id="1.10.533.10">
    <property type="entry name" value="Death Domain, Fas"/>
    <property type="match status" value="1"/>
</dbReference>
<dbReference type="GO" id="GO:0005829">
    <property type="term" value="C:cytosol"/>
    <property type="evidence" value="ECO:0007669"/>
    <property type="project" value="UniProtKB-SubCell"/>
</dbReference>
<keyword evidence="2" id="KW-0963">Cytoplasm</keyword>
<reference evidence="7" key="1">
    <citation type="thesis" date="2020" institute="ProQuest LLC" country="789 East Eisenhower Parkway, Ann Arbor, MI, USA">
        <title>Comparative Genomics and Chromosome Evolution.</title>
        <authorList>
            <person name="Mudd A.B."/>
        </authorList>
    </citation>
    <scope>NUCLEOTIDE SEQUENCE</scope>
    <source>
        <strain evidence="7">237g6f4</strain>
        <tissue evidence="7">Blood</tissue>
    </source>
</reference>
<evidence type="ECO:0000256" key="2">
    <source>
        <dbReference type="ARBA" id="ARBA00022490"/>
    </source>
</evidence>
<dbReference type="AlphaFoldDB" id="A0AAV6ZNP3"/>
<evidence type="ECO:0000256" key="1">
    <source>
        <dbReference type="ARBA" id="ARBA00004514"/>
    </source>
</evidence>
<dbReference type="SUPFAM" id="SSF47986">
    <property type="entry name" value="DEATH domain"/>
    <property type="match status" value="1"/>
</dbReference>
<gene>
    <name evidence="7" type="ORF">GDO81_026110</name>
</gene>
<keyword evidence="4" id="KW-0391">Immunity</keyword>
<dbReference type="InterPro" id="IPR001315">
    <property type="entry name" value="CARD"/>
</dbReference>
<dbReference type="PANTHER" id="PTHR46985:SF4">
    <property type="entry name" value="CASPASE RECRUITMENT DOMAIN-CONTAINING PROTEIN 8"/>
    <property type="match status" value="1"/>
</dbReference>
<evidence type="ECO:0000256" key="3">
    <source>
        <dbReference type="ARBA" id="ARBA00022588"/>
    </source>
</evidence>
<dbReference type="GO" id="GO:0042981">
    <property type="term" value="P:regulation of apoptotic process"/>
    <property type="evidence" value="ECO:0007669"/>
    <property type="project" value="InterPro"/>
</dbReference>
<evidence type="ECO:0000256" key="5">
    <source>
        <dbReference type="ARBA" id="ARBA00023198"/>
    </source>
</evidence>
<evidence type="ECO:0000313" key="8">
    <source>
        <dbReference type="Proteomes" id="UP000824782"/>
    </source>
</evidence>
<organism evidence="7 8">
    <name type="scientific">Engystomops pustulosus</name>
    <name type="common">Tungara frog</name>
    <name type="synonym">Physalaemus pustulosus</name>
    <dbReference type="NCBI Taxonomy" id="76066"/>
    <lineage>
        <taxon>Eukaryota</taxon>
        <taxon>Metazoa</taxon>
        <taxon>Chordata</taxon>
        <taxon>Craniata</taxon>
        <taxon>Vertebrata</taxon>
        <taxon>Euteleostomi</taxon>
        <taxon>Amphibia</taxon>
        <taxon>Batrachia</taxon>
        <taxon>Anura</taxon>
        <taxon>Neobatrachia</taxon>
        <taxon>Hyloidea</taxon>
        <taxon>Leptodactylidae</taxon>
        <taxon>Leiuperinae</taxon>
        <taxon>Engystomops</taxon>
    </lineage>
</organism>
<dbReference type="GO" id="GO:0045087">
    <property type="term" value="P:innate immune response"/>
    <property type="evidence" value="ECO:0007669"/>
    <property type="project" value="UniProtKB-KW"/>
</dbReference>
<keyword evidence="3" id="KW-0399">Innate immunity</keyword>
<keyword evidence="8" id="KW-1185">Reference proteome</keyword>
<evidence type="ECO:0000259" key="6">
    <source>
        <dbReference type="PROSITE" id="PS50209"/>
    </source>
</evidence>
<dbReference type="GO" id="GO:0006954">
    <property type="term" value="P:inflammatory response"/>
    <property type="evidence" value="ECO:0007669"/>
    <property type="project" value="UniProtKB-KW"/>
</dbReference>
<evidence type="ECO:0000256" key="4">
    <source>
        <dbReference type="ARBA" id="ARBA00022859"/>
    </source>
</evidence>
<name>A0AAV6ZNP3_ENGPU</name>
<protein>
    <recommendedName>
        <fullName evidence="6">CARD domain-containing protein</fullName>
    </recommendedName>
</protein>
<dbReference type="Proteomes" id="UP000824782">
    <property type="component" value="Unassembled WGS sequence"/>
</dbReference>
<dbReference type="InterPro" id="IPR011029">
    <property type="entry name" value="DEATH-like_dom_sf"/>
</dbReference>
<comment type="subcellular location">
    <subcellularLocation>
        <location evidence="1">Cytoplasm</location>
        <location evidence="1">Cytosol</location>
    </subcellularLocation>
</comment>
<sequence>MDVFDIEPYQFTEIRLKEKTADIFLYVAEEKTQDTVWDTRLTQSDLMDVAQLLSSLTIHRDLPSPAVSSNMGRWNEPQQLIHKVETQQSYRAATPRTEEKPREVAGDCDLYPDFVDKHRDALIQRVSDMGQILDHLLKHKLLTQEQYDNIRSIRPRQEAMRQLYGYMTIWRHCDKEKFYQALKMYNEPLVRDLEDKDTIKM</sequence>
<feature type="domain" description="CARD" evidence="6">
    <location>
        <begin position="107"/>
        <end position="197"/>
    </location>
</feature>
<dbReference type="PANTHER" id="PTHR46985">
    <property type="entry name" value="NACHT, LRR AND PYD DOMAINS-CONTAINING PROTEIN 1"/>
    <property type="match status" value="1"/>
</dbReference>
<dbReference type="EMBL" id="WNYA01000469">
    <property type="protein sequence ID" value="KAG8548226.1"/>
    <property type="molecule type" value="Genomic_DNA"/>
</dbReference>
<dbReference type="FunFam" id="1.10.533.10:FF:000013">
    <property type="entry name" value="Apoptosis-associated speck-like protein containing a CARD"/>
    <property type="match status" value="1"/>
</dbReference>
<evidence type="ECO:0000313" key="7">
    <source>
        <dbReference type="EMBL" id="KAG8548226.1"/>
    </source>
</evidence>